<dbReference type="AlphaFoldDB" id="A0A0Z8GBL7"/>
<evidence type="ECO:0000313" key="2">
    <source>
        <dbReference type="EMBL" id="CYU95795.1"/>
    </source>
</evidence>
<dbReference type="EMBL" id="FIHD01000019">
    <property type="protein sequence ID" value="CYU95795.1"/>
    <property type="molecule type" value="Genomic_DNA"/>
</dbReference>
<evidence type="ECO:0000313" key="7">
    <source>
        <dbReference type="Proteomes" id="UP000315224"/>
    </source>
</evidence>
<reference evidence="5 6" key="1">
    <citation type="submission" date="2016-02" db="EMBL/GenBank/DDBJ databases">
        <authorList>
            <consortium name="Pathogen Informatics"/>
        </authorList>
    </citation>
    <scope>NUCLEOTIDE SEQUENCE [LARGE SCALE GENOMIC DNA]</scope>
    <source>
        <strain evidence="2 6">LSS54</strain>
        <strain evidence="3 5">SS1013</strain>
    </source>
</reference>
<dbReference type="CDD" id="cd00090">
    <property type="entry name" value="HTH_ARSR"/>
    <property type="match status" value="1"/>
</dbReference>
<gene>
    <name evidence="2" type="ORF">ERS132416_01231</name>
    <name evidence="3" type="ORF">ERS132539_02199</name>
    <name evidence="4" type="ORF">FH692_10790</name>
</gene>
<dbReference type="InterPro" id="IPR011991">
    <property type="entry name" value="ArsR-like_HTH"/>
</dbReference>
<accession>A0A0Z8GBL7</accession>
<dbReference type="RefSeq" id="WP_044669731.1">
    <property type="nucleotide sequence ID" value="NZ_CEDJ01000008.1"/>
</dbReference>
<protein>
    <submittedName>
        <fullName evidence="4">Winged helix-turn-helix transcriptional regulator</fullName>
    </submittedName>
</protein>
<proteinExistence type="predicted"/>
<dbReference type="EMBL" id="VIEK01000027">
    <property type="protein sequence ID" value="TQE86224.1"/>
    <property type="molecule type" value="Genomic_DNA"/>
</dbReference>
<dbReference type="GO" id="GO:0003677">
    <property type="term" value="F:DNA binding"/>
    <property type="evidence" value="ECO:0007669"/>
    <property type="project" value="UniProtKB-KW"/>
</dbReference>
<evidence type="ECO:0000313" key="4">
    <source>
        <dbReference type="EMBL" id="TQE86224.1"/>
    </source>
</evidence>
<evidence type="ECO:0000256" key="1">
    <source>
        <dbReference type="ARBA" id="ARBA00023125"/>
    </source>
</evidence>
<dbReference type="EMBL" id="FIJK01000079">
    <property type="protein sequence ID" value="CYW71474.1"/>
    <property type="molecule type" value="Genomic_DNA"/>
</dbReference>
<keyword evidence="1" id="KW-0238">DNA-binding</keyword>
<evidence type="ECO:0000313" key="3">
    <source>
        <dbReference type="EMBL" id="CYW71474.1"/>
    </source>
</evidence>
<evidence type="ECO:0000313" key="6">
    <source>
        <dbReference type="Proteomes" id="UP000073494"/>
    </source>
</evidence>
<evidence type="ECO:0000313" key="5">
    <source>
        <dbReference type="Proteomes" id="UP000069526"/>
    </source>
</evidence>
<dbReference type="Proteomes" id="UP000315224">
    <property type="component" value="Unassembled WGS sequence"/>
</dbReference>
<sequence>MTKNRGRKPSTNWNELGYTTKTVNRDTVLHNPEILNITVYSNDVEKLDELAISQFLSAKGIAEDTAGTVLNHVWKKSELLNNKPHCFESMVKIAEALGLSYPTVQKVVKKLVELNVVELGLNKKAIIPSNETIAFLDTLKQNKQIVITYKPASDEQMAEFLANKPVISKPKEKKEVVVAPGTEDAINLEEISNL</sequence>
<organism evidence="2 6">
    <name type="scientific">Streptococcus suis</name>
    <dbReference type="NCBI Taxonomy" id="1307"/>
    <lineage>
        <taxon>Bacteria</taxon>
        <taxon>Bacillati</taxon>
        <taxon>Bacillota</taxon>
        <taxon>Bacilli</taxon>
        <taxon>Lactobacillales</taxon>
        <taxon>Streptococcaceae</taxon>
        <taxon>Streptococcus</taxon>
    </lineage>
</organism>
<reference evidence="4 7" key="2">
    <citation type="submission" date="2019-06" db="EMBL/GenBank/DDBJ databases">
        <title>Comprehensive assessment of Oxford Nanopore MinION sequencing for bacterial characterization and routine diagnosis.</title>
        <authorList>
            <person name="Tan S."/>
            <person name="Dvorak C.M.T."/>
            <person name="Gebhart C."/>
            <person name="Estrada A."/>
            <person name="Marthaler D.G."/>
            <person name="Murtaugh M.P."/>
        </authorList>
    </citation>
    <scope>NUCLEOTIDE SEQUENCE [LARGE SCALE GENOMIC DNA]</scope>
    <source>
        <strain evidence="4 7">2017UMN1435.21</strain>
    </source>
</reference>
<dbReference type="Proteomes" id="UP000069526">
    <property type="component" value="Unassembled WGS sequence"/>
</dbReference>
<dbReference type="Proteomes" id="UP000073494">
    <property type="component" value="Unassembled WGS sequence"/>
</dbReference>
<name>A0A0Z8GBL7_STRSU</name>